<dbReference type="Pfam" id="PF12072">
    <property type="entry name" value="RNase_Y_N"/>
    <property type="match status" value="1"/>
</dbReference>
<evidence type="ECO:0000259" key="2">
    <source>
        <dbReference type="Pfam" id="PF12072"/>
    </source>
</evidence>
<feature type="coiled-coil region" evidence="1">
    <location>
        <begin position="1"/>
        <end position="43"/>
    </location>
</feature>
<accession>A0A6V8PUS3</accession>
<dbReference type="AlphaFoldDB" id="A0A6V8PUS3"/>
<name>A0A6V8PUS3_9ACTN</name>
<dbReference type="EMBL" id="BLSB01000567">
    <property type="protein sequence ID" value="GFP36315.1"/>
    <property type="molecule type" value="Genomic_DNA"/>
</dbReference>
<gene>
    <name evidence="3" type="ORF">HKBW3S43_02104</name>
</gene>
<evidence type="ECO:0000256" key="1">
    <source>
        <dbReference type="SAM" id="Coils"/>
    </source>
</evidence>
<keyword evidence="1" id="KW-0175">Coiled coil</keyword>
<reference evidence="3 4" key="1">
    <citation type="journal article" date="2020" name="Front. Microbiol.">
        <title>Single-cell genomics of novel Actinobacteria with the Wood-Ljungdahl pathway discovered in a serpentinizing system.</title>
        <authorList>
            <person name="Merino N."/>
            <person name="Kawai M."/>
            <person name="Boyd E.S."/>
            <person name="Colman D.R."/>
            <person name="McGlynn S.E."/>
            <person name="Nealson K.H."/>
            <person name="Kurokawa K."/>
            <person name="Hongoh Y."/>
        </authorList>
    </citation>
    <scope>NUCLEOTIDE SEQUENCE [LARGE SCALE GENOMIC DNA]</scope>
    <source>
        <strain evidence="3 4">S43</strain>
    </source>
</reference>
<feature type="domain" description="Ribonuclease Y N-terminal" evidence="2">
    <location>
        <begin position="1"/>
        <end position="53"/>
    </location>
</feature>
<sequence length="54" mass="6653">MLEAKDQIYNLRTEAEREIRERRAELQRLESKLLQREELLEERSIKLAQKEKQI</sequence>
<dbReference type="InterPro" id="IPR022711">
    <property type="entry name" value="RNase_Y_N"/>
</dbReference>
<organism evidence="3 4">
    <name type="scientific">Candidatus Hakubella thermalkaliphila</name>
    <dbReference type="NCBI Taxonomy" id="2754717"/>
    <lineage>
        <taxon>Bacteria</taxon>
        <taxon>Bacillati</taxon>
        <taxon>Actinomycetota</taxon>
        <taxon>Actinomycetota incertae sedis</taxon>
        <taxon>Candidatus Hakubellales</taxon>
        <taxon>Candidatus Hakubellaceae</taxon>
        <taxon>Candidatus Hakubella</taxon>
    </lineage>
</organism>
<evidence type="ECO:0000313" key="3">
    <source>
        <dbReference type="EMBL" id="GFP36315.1"/>
    </source>
</evidence>
<feature type="non-terminal residue" evidence="3">
    <location>
        <position position="54"/>
    </location>
</feature>
<proteinExistence type="predicted"/>
<evidence type="ECO:0000313" key="4">
    <source>
        <dbReference type="Proteomes" id="UP000576480"/>
    </source>
</evidence>
<protein>
    <recommendedName>
        <fullName evidence="2">Ribonuclease Y N-terminal domain-containing protein</fullName>
    </recommendedName>
</protein>
<dbReference type="Proteomes" id="UP000576480">
    <property type="component" value="Unassembled WGS sequence"/>
</dbReference>
<comment type="caution">
    <text evidence="3">The sequence shown here is derived from an EMBL/GenBank/DDBJ whole genome shotgun (WGS) entry which is preliminary data.</text>
</comment>